<keyword evidence="3" id="KW-1185">Reference proteome</keyword>
<feature type="transmembrane region" description="Helical" evidence="1">
    <location>
        <begin position="49"/>
        <end position="75"/>
    </location>
</feature>
<dbReference type="EMBL" id="ML977363">
    <property type="protein sequence ID" value="KAF2106418.1"/>
    <property type="molecule type" value="Genomic_DNA"/>
</dbReference>
<accession>A0A6A5YJU5</accession>
<protein>
    <submittedName>
        <fullName evidence="2">Uncharacterized protein</fullName>
    </submittedName>
</protein>
<sequence>MGYKRLRRCIFGLLCTPFSFQSLSLLWSQSLFSQDIRTAGRKGGTFKTGIFPIAILVVCCVIASVAGPASALLFLPSESWLPAGSTEYYLRGTKSQLWPQNLTAADIGPTQCLETPPSLYFTCLHGGYLPLRNIINIDGMLAITEWEAFVKDAQRPRIIRGIYPNLKKEGNAHEQWAYTLHAATLWHARDLVFKHDDAWEYTSKMNQRMEDSVGLVQTEGLLPVTRTVCGPLQHIMTNTTTLPFPALEPDRYWRSSNATKPEELKDGPLVDLQIDILGKRSQANITTSWISPPQELGRVTAAVAFVTRNETLSIGRGCTVDARWATGTSSTHDGVTLSVWQSFIGRQPRPQGAQFNEPDYSAFLEPSVRRHLRQPINADQDWLDALAPTLEAPSKEAQLPPSTFDSLLLGSKLQNISYIVTKNTAREATQYLEFAVTVFFVDALSRIGWHLQLAEFGNSVDFYPSLQQGYVNTNKEDNAKIFRNKPIFDRPVDIPYVVQRQEWFSYATAWRLNQSSLYISVSVLGLHLIIAATHTVYNLWTGVTSEAWDSINDLLALAFNSSSKETLENCGAGIRLRRTLKHRVRVTVASGGGHQVGSSGRLQLVFCDDNPDVDNLGGGVVDVGKRYS</sequence>
<keyword evidence="1" id="KW-0472">Membrane</keyword>
<evidence type="ECO:0000313" key="3">
    <source>
        <dbReference type="Proteomes" id="UP000799770"/>
    </source>
</evidence>
<evidence type="ECO:0000313" key="2">
    <source>
        <dbReference type="EMBL" id="KAF2106418.1"/>
    </source>
</evidence>
<organism evidence="2 3">
    <name type="scientific">Lophiotrema nucula</name>
    <dbReference type="NCBI Taxonomy" id="690887"/>
    <lineage>
        <taxon>Eukaryota</taxon>
        <taxon>Fungi</taxon>
        <taxon>Dikarya</taxon>
        <taxon>Ascomycota</taxon>
        <taxon>Pezizomycotina</taxon>
        <taxon>Dothideomycetes</taxon>
        <taxon>Pleosporomycetidae</taxon>
        <taxon>Pleosporales</taxon>
        <taxon>Lophiotremataceae</taxon>
        <taxon>Lophiotrema</taxon>
    </lineage>
</organism>
<dbReference type="OrthoDB" id="5342924at2759"/>
<dbReference type="AlphaFoldDB" id="A0A6A5YJU5"/>
<keyword evidence="1" id="KW-1133">Transmembrane helix</keyword>
<keyword evidence="1" id="KW-0812">Transmembrane</keyword>
<reference evidence="2" key="1">
    <citation type="journal article" date="2020" name="Stud. Mycol.">
        <title>101 Dothideomycetes genomes: a test case for predicting lifestyles and emergence of pathogens.</title>
        <authorList>
            <person name="Haridas S."/>
            <person name="Albert R."/>
            <person name="Binder M."/>
            <person name="Bloem J."/>
            <person name="Labutti K."/>
            <person name="Salamov A."/>
            <person name="Andreopoulos B."/>
            <person name="Baker S."/>
            <person name="Barry K."/>
            <person name="Bills G."/>
            <person name="Bluhm B."/>
            <person name="Cannon C."/>
            <person name="Castanera R."/>
            <person name="Culley D."/>
            <person name="Daum C."/>
            <person name="Ezra D."/>
            <person name="Gonzalez J."/>
            <person name="Henrissat B."/>
            <person name="Kuo A."/>
            <person name="Liang C."/>
            <person name="Lipzen A."/>
            <person name="Lutzoni F."/>
            <person name="Magnuson J."/>
            <person name="Mondo S."/>
            <person name="Nolan M."/>
            <person name="Ohm R."/>
            <person name="Pangilinan J."/>
            <person name="Park H.-J."/>
            <person name="Ramirez L."/>
            <person name="Alfaro M."/>
            <person name="Sun H."/>
            <person name="Tritt A."/>
            <person name="Yoshinaga Y."/>
            <person name="Zwiers L.-H."/>
            <person name="Turgeon B."/>
            <person name="Goodwin S."/>
            <person name="Spatafora J."/>
            <person name="Crous P."/>
            <person name="Grigoriev I."/>
        </authorList>
    </citation>
    <scope>NUCLEOTIDE SEQUENCE</scope>
    <source>
        <strain evidence="2">CBS 627.86</strain>
    </source>
</reference>
<evidence type="ECO:0000256" key="1">
    <source>
        <dbReference type="SAM" id="Phobius"/>
    </source>
</evidence>
<proteinExistence type="predicted"/>
<name>A0A6A5YJU5_9PLEO</name>
<gene>
    <name evidence="2" type="ORF">BDV96DRAFT_675435</name>
</gene>
<dbReference type="Proteomes" id="UP000799770">
    <property type="component" value="Unassembled WGS sequence"/>
</dbReference>